<keyword evidence="2" id="KW-1185">Reference proteome</keyword>
<comment type="caution">
    <text evidence="1">The sequence shown here is derived from an EMBL/GenBank/DDBJ whole genome shotgun (WGS) entry which is preliminary data.</text>
</comment>
<reference evidence="1 2" key="1">
    <citation type="journal article" date="2018" name="New Phytol.">
        <title>Phylogenomics of Endogonaceae and evolution of mycorrhizas within Mucoromycota.</title>
        <authorList>
            <person name="Chang Y."/>
            <person name="Desiro A."/>
            <person name="Na H."/>
            <person name="Sandor L."/>
            <person name="Lipzen A."/>
            <person name="Clum A."/>
            <person name="Barry K."/>
            <person name="Grigoriev I.V."/>
            <person name="Martin F.M."/>
            <person name="Stajich J.E."/>
            <person name="Smith M.E."/>
            <person name="Bonito G."/>
            <person name="Spatafora J.W."/>
        </authorList>
    </citation>
    <scope>NUCLEOTIDE SEQUENCE [LARGE SCALE GENOMIC DNA]</scope>
    <source>
        <strain evidence="1 2">GMNB39</strain>
    </source>
</reference>
<evidence type="ECO:0000313" key="1">
    <source>
        <dbReference type="EMBL" id="RUP48106.1"/>
    </source>
</evidence>
<protein>
    <submittedName>
        <fullName evidence="1">Uncharacterized protein</fullName>
    </submittedName>
</protein>
<accession>A0A433DBA5</accession>
<sequence length="86" mass="9954">MAIFLIKYLRVMGDVRRVAVGGWSEANSNWITEAQHTTQEIQLIPETPCLADALSSLKLHRSLLELFDRPRRPWHSFLDHCQPPPF</sequence>
<proteinExistence type="predicted"/>
<name>A0A433DBA5_9FUNG</name>
<dbReference type="EMBL" id="RBNI01003707">
    <property type="protein sequence ID" value="RUP48106.1"/>
    <property type="molecule type" value="Genomic_DNA"/>
</dbReference>
<organism evidence="1 2">
    <name type="scientific">Jimgerdemannia flammicorona</name>
    <dbReference type="NCBI Taxonomy" id="994334"/>
    <lineage>
        <taxon>Eukaryota</taxon>
        <taxon>Fungi</taxon>
        <taxon>Fungi incertae sedis</taxon>
        <taxon>Mucoromycota</taxon>
        <taxon>Mucoromycotina</taxon>
        <taxon>Endogonomycetes</taxon>
        <taxon>Endogonales</taxon>
        <taxon>Endogonaceae</taxon>
        <taxon>Jimgerdemannia</taxon>
    </lineage>
</organism>
<dbReference type="Proteomes" id="UP000268093">
    <property type="component" value="Unassembled WGS sequence"/>
</dbReference>
<evidence type="ECO:0000313" key="2">
    <source>
        <dbReference type="Proteomes" id="UP000268093"/>
    </source>
</evidence>
<gene>
    <name evidence="1" type="ORF">BC936DRAFT_144954</name>
</gene>